<sequence length="251" mass="26641">MLSGRFQGEIRPRRIRNKTRRKTYSKLTAESAFPQDKADLQRYRGDTWSYMTRYMTKHTLMKHTRRVGILVARNQRNLGGVFMHKRIATFCSAALLCAGVGSAAIAHAQPTSSMTESSAPASAQGAGGAPAAAAPAPGAAPGAGAAPGMSAAPGAADGASAAVTDAQLEKFVESAQKVAALSNEYNQRLQQAEGTDNQQQIVAEANDRMASAVEESGLTVEEFNGISQAIEQDPQLHARAQQMLPQQPTMQ</sequence>
<keyword evidence="4" id="KW-1185">Reference proteome</keyword>
<dbReference type="Proteomes" id="UP000318405">
    <property type="component" value="Unassembled WGS sequence"/>
</dbReference>
<feature type="compositionally biased region" description="Low complexity" evidence="1">
    <location>
        <begin position="117"/>
        <end position="156"/>
    </location>
</feature>
<feature type="domain" description="DUF4168" evidence="2">
    <location>
        <begin position="165"/>
        <end position="239"/>
    </location>
</feature>
<dbReference type="InterPro" id="IPR025433">
    <property type="entry name" value="DUF4168"/>
</dbReference>
<organism evidence="3 4">
    <name type="scientific">Verticiella sediminum</name>
    <dbReference type="NCBI Taxonomy" id="1247510"/>
    <lineage>
        <taxon>Bacteria</taxon>
        <taxon>Pseudomonadati</taxon>
        <taxon>Pseudomonadota</taxon>
        <taxon>Betaproteobacteria</taxon>
        <taxon>Burkholderiales</taxon>
        <taxon>Alcaligenaceae</taxon>
        <taxon>Verticiella</taxon>
    </lineage>
</organism>
<dbReference type="AlphaFoldDB" id="A0A556A7P3"/>
<evidence type="ECO:0000256" key="1">
    <source>
        <dbReference type="SAM" id="MobiDB-lite"/>
    </source>
</evidence>
<evidence type="ECO:0000313" key="3">
    <source>
        <dbReference type="EMBL" id="TSH88897.1"/>
    </source>
</evidence>
<accession>A0A556A7P3</accession>
<dbReference type="EMBL" id="VLTJ01000042">
    <property type="protein sequence ID" value="TSH88897.1"/>
    <property type="molecule type" value="Genomic_DNA"/>
</dbReference>
<proteinExistence type="predicted"/>
<gene>
    <name evidence="3" type="ORF">FOZ76_25010</name>
</gene>
<comment type="caution">
    <text evidence="3">The sequence shown here is derived from an EMBL/GenBank/DDBJ whole genome shotgun (WGS) entry which is preliminary data.</text>
</comment>
<dbReference type="Pfam" id="PF13767">
    <property type="entry name" value="DUF4168"/>
    <property type="match status" value="1"/>
</dbReference>
<dbReference type="RefSeq" id="WP_143951013.1">
    <property type="nucleotide sequence ID" value="NZ_BAABMB010000005.1"/>
</dbReference>
<feature type="region of interest" description="Disordered" evidence="1">
    <location>
        <begin position="114"/>
        <end position="156"/>
    </location>
</feature>
<evidence type="ECO:0000259" key="2">
    <source>
        <dbReference type="Pfam" id="PF13767"/>
    </source>
</evidence>
<protein>
    <submittedName>
        <fullName evidence="3">DUF4168 domain-containing protein</fullName>
    </submittedName>
</protein>
<evidence type="ECO:0000313" key="4">
    <source>
        <dbReference type="Proteomes" id="UP000318405"/>
    </source>
</evidence>
<reference evidence="3 4" key="1">
    <citation type="submission" date="2019-07" db="EMBL/GenBank/DDBJ databases">
        <title>Qingshengfaniella alkalisoli gen. nov., sp. nov., isolated from saline soil.</title>
        <authorList>
            <person name="Xu L."/>
            <person name="Huang X.-X."/>
            <person name="Sun J.-Q."/>
        </authorList>
    </citation>
    <scope>NUCLEOTIDE SEQUENCE [LARGE SCALE GENOMIC DNA]</scope>
    <source>
        <strain evidence="3 4">DSM 27279</strain>
    </source>
</reference>
<dbReference type="OrthoDB" id="6900175at2"/>
<name>A0A556A7P3_9BURK</name>